<dbReference type="Gene3D" id="3.40.30.10">
    <property type="entry name" value="Glutaredoxin"/>
    <property type="match status" value="1"/>
</dbReference>
<accession>A0A5B9W5V7</accession>
<protein>
    <submittedName>
        <fullName evidence="6">Thiol-disulfide oxidoreductase ResA</fullName>
    </submittedName>
</protein>
<dbReference type="CDD" id="cd02966">
    <property type="entry name" value="TlpA_like_family"/>
    <property type="match status" value="1"/>
</dbReference>
<dbReference type="GO" id="GO:0030313">
    <property type="term" value="C:cell envelope"/>
    <property type="evidence" value="ECO:0007669"/>
    <property type="project" value="UniProtKB-SubCell"/>
</dbReference>
<keyword evidence="4" id="KW-0732">Signal</keyword>
<evidence type="ECO:0000256" key="4">
    <source>
        <dbReference type="SAM" id="SignalP"/>
    </source>
</evidence>
<dbReference type="EMBL" id="CP042997">
    <property type="protein sequence ID" value="QEH36032.1"/>
    <property type="molecule type" value="Genomic_DNA"/>
</dbReference>
<evidence type="ECO:0000256" key="3">
    <source>
        <dbReference type="ARBA" id="ARBA00023284"/>
    </source>
</evidence>
<organism evidence="6 7">
    <name type="scientific">Aquisphaera giovannonii</name>
    <dbReference type="NCBI Taxonomy" id="406548"/>
    <lineage>
        <taxon>Bacteria</taxon>
        <taxon>Pseudomonadati</taxon>
        <taxon>Planctomycetota</taxon>
        <taxon>Planctomycetia</taxon>
        <taxon>Isosphaerales</taxon>
        <taxon>Isosphaeraceae</taxon>
        <taxon>Aquisphaera</taxon>
    </lineage>
</organism>
<dbReference type="InterPro" id="IPR013766">
    <property type="entry name" value="Thioredoxin_domain"/>
</dbReference>
<comment type="subcellular location">
    <subcellularLocation>
        <location evidence="1">Cell envelope</location>
    </subcellularLocation>
</comment>
<dbReference type="PANTHER" id="PTHR42852:SF17">
    <property type="entry name" value="THIOREDOXIN-LIKE PROTEIN HI_1115"/>
    <property type="match status" value="1"/>
</dbReference>
<feature type="chain" id="PRO_5022752246" evidence="4">
    <location>
        <begin position="27"/>
        <end position="706"/>
    </location>
</feature>
<dbReference type="Pfam" id="PF08534">
    <property type="entry name" value="Redoxin"/>
    <property type="match status" value="1"/>
</dbReference>
<dbReference type="GO" id="GO:0017004">
    <property type="term" value="P:cytochrome complex assembly"/>
    <property type="evidence" value="ECO:0007669"/>
    <property type="project" value="UniProtKB-KW"/>
</dbReference>
<dbReference type="InterPro" id="IPR013784">
    <property type="entry name" value="Carb-bd-like_fold"/>
</dbReference>
<dbReference type="OrthoDB" id="275597at2"/>
<dbReference type="SUPFAM" id="SSF52833">
    <property type="entry name" value="Thioredoxin-like"/>
    <property type="match status" value="1"/>
</dbReference>
<dbReference type="AlphaFoldDB" id="A0A5B9W5V7"/>
<dbReference type="InterPro" id="IPR017937">
    <property type="entry name" value="Thioredoxin_CS"/>
</dbReference>
<dbReference type="PANTHER" id="PTHR42852">
    <property type="entry name" value="THIOL:DISULFIDE INTERCHANGE PROTEIN DSBE"/>
    <property type="match status" value="1"/>
</dbReference>
<proteinExistence type="predicted"/>
<evidence type="ECO:0000313" key="7">
    <source>
        <dbReference type="Proteomes" id="UP000324233"/>
    </source>
</evidence>
<dbReference type="Proteomes" id="UP000324233">
    <property type="component" value="Chromosome"/>
</dbReference>
<evidence type="ECO:0000313" key="6">
    <source>
        <dbReference type="EMBL" id="QEH36032.1"/>
    </source>
</evidence>
<dbReference type="GO" id="GO:0016491">
    <property type="term" value="F:oxidoreductase activity"/>
    <property type="evidence" value="ECO:0007669"/>
    <property type="project" value="InterPro"/>
</dbReference>
<evidence type="ECO:0000256" key="2">
    <source>
        <dbReference type="ARBA" id="ARBA00022748"/>
    </source>
</evidence>
<evidence type="ECO:0000256" key="1">
    <source>
        <dbReference type="ARBA" id="ARBA00004196"/>
    </source>
</evidence>
<gene>
    <name evidence="6" type="primary">resA_11</name>
    <name evidence="6" type="ORF">OJF2_45900</name>
</gene>
<dbReference type="Pfam" id="PF13620">
    <property type="entry name" value="CarboxypepD_reg"/>
    <property type="match status" value="1"/>
</dbReference>
<dbReference type="PROSITE" id="PS00194">
    <property type="entry name" value="THIOREDOXIN_1"/>
    <property type="match status" value="1"/>
</dbReference>
<dbReference type="InterPro" id="IPR036249">
    <property type="entry name" value="Thioredoxin-like_sf"/>
</dbReference>
<keyword evidence="7" id="KW-1185">Reference proteome</keyword>
<feature type="signal peptide" evidence="4">
    <location>
        <begin position="1"/>
        <end position="26"/>
    </location>
</feature>
<dbReference type="RefSeq" id="WP_148595757.1">
    <property type="nucleotide sequence ID" value="NZ_CP042997.1"/>
</dbReference>
<keyword evidence="3" id="KW-0676">Redox-active center</keyword>
<evidence type="ECO:0000259" key="5">
    <source>
        <dbReference type="PROSITE" id="PS51352"/>
    </source>
</evidence>
<feature type="domain" description="Thioredoxin" evidence="5">
    <location>
        <begin position="549"/>
        <end position="703"/>
    </location>
</feature>
<dbReference type="KEGG" id="agv:OJF2_45900"/>
<sequence precursor="true">MSRSTLLRSVVALLAGACCLAGPASGDPPGPGGRAVLSGKIVDGSGAPVAGARLTLHHLVLANGRWGRFRVARERPATDASGAYRFADLEDGYYMTSVEKEGFARVLRPASIQEGASQAADVVLRPPASPVFHVEDRDGKPVAGARVRELTLRGVNGECKLTQLWMPSLGVSIPPSDERGDLRLPAVPSGDLISATIEHALLAPARTGELKAGPEARATVRMQPGVPVTLHIPIDTSADRVSTAVVDLRHEPFDDPSTIIQYEVSFDSAGTARLTVAPGDYSWFLLQNERAFLTPVYSANHRKKDWLRIEPGRNQDLHVEVRRKVPARGRVVDAETGKPVRGMAVMGELANGDPQGWADPPGRWSFAGWGESDAEGRYTIDLAPGLARLSFEGEKRIPERDKYEVTVASDGSTVLPDIKVRPLAKVVGIVRNPDGSPAARVLVRPRGLYMKGVQPVLTDDAGRFEFQPEFLPVDAETGERLVFHPVVAMDPYRPLAARGEFRLDRPGPLVLTLEPHEPGWPLSAFPSELSEWERGVVDPARAAKGAAVSLRGQAPPEIDAAAWLNTDGRALTSADLRGKYVLLDFWFIGCGPCHGDFPSVKLIHELYGDRGVRVIGIHNNSSTPDAVREHVARIGLPFAVAVDHADGRTVARFEEHGLPNGYPDYVLLSPEGKVLLDDRTIPHPTLRGYKLEVVRRFVLESQAKGK</sequence>
<dbReference type="SUPFAM" id="SSF49452">
    <property type="entry name" value="Starch-binding domain-like"/>
    <property type="match status" value="1"/>
</dbReference>
<reference evidence="6 7" key="1">
    <citation type="submission" date="2019-08" db="EMBL/GenBank/DDBJ databases">
        <title>Deep-cultivation of Planctomycetes and their phenomic and genomic characterization uncovers novel biology.</title>
        <authorList>
            <person name="Wiegand S."/>
            <person name="Jogler M."/>
            <person name="Boedeker C."/>
            <person name="Pinto D."/>
            <person name="Vollmers J."/>
            <person name="Rivas-Marin E."/>
            <person name="Kohn T."/>
            <person name="Peeters S.H."/>
            <person name="Heuer A."/>
            <person name="Rast P."/>
            <person name="Oberbeckmann S."/>
            <person name="Bunk B."/>
            <person name="Jeske O."/>
            <person name="Meyerdierks A."/>
            <person name="Storesund J.E."/>
            <person name="Kallscheuer N."/>
            <person name="Luecker S."/>
            <person name="Lage O.M."/>
            <person name="Pohl T."/>
            <person name="Merkel B.J."/>
            <person name="Hornburger P."/>
            <person name="Mueller R.-W."/>
            <person name="Bruemmer F."/>
            <person name="Labrenz M."/>
            <person name="Spormann A.M."/>
            <person name="Op den Camp H."/>
            <person name="Overmann J."/>
            <person name="Amann R."/>
            <person name="Jetten M.S.M."/>
            <person name="Mascher T."/>
            <person name="Medema M.H."/>
            <person name="Devos D.P."/>
            <person name="Kaster A.-K."/>
            <person name="Ovreas L."/>
            <person name="Rohde M."/>
            <person name="Galperin M.Y."/>
            <person name="Jogler C."/>
        </authorList>
    </citation>
    <scope>NUCLEOTIDE SEQUENCE [LARGE SCALE GENOMIC DNA]</scope>
    <source>
        <strain evidence="6 7">OJF2</strain>
    </source>
</reference>
<dbReference type="Gene3D" id="2.60.40.1120">
    <property type="entry name" value="Carboxypeptidase-like, regulatory domain"/>
    <property type="match status" value="1"/>
</dbReference>
<dbReference type="PROSITE" id="PS51352">
    <property type="entry name" value="THIOREDOXIN_2"/>
    <property type="match status" value="1"/>
</dbReference>
<dbReference type="InterPro" id="IPR050553">
    <property type="entry name" value="Thioredoxin_ResA/DsbE_sf"/>
</dbReference>
<dbReference type="GO" id="GO:0030246">
    <property type="term" value="F:carbohydrate binding"/>
    <property type="evidence" value="ECO:0007669"/>
    <property type="project" value="InterPro"/>
</dbReference>
<name>A0A5B9W5V7_9BACT</name>
<keyword evidence="2" id="KW-0201">Cytochrome c-type biogenesis</keyword>
<dbReference type="InterPro" id="IPR013740">
    <property type="entry name" value="Redoxin"/>
</dbReference>